<evidence type="ECO:0000256" key="4">
    <source>
        <dbReference type="ARBA" id="ARBA00022722"/>
    </source>
</evidence>
<dbReference type="AlphaFoldDB" id="A0A1U7INX1"/>
<evidence type="ECO:0000256" key="2">
    <source>
        <dbReference type="ARBA" id="ARBA00022517"/>
    </source>
</evidence>
<evidence type="ECO:0000256" key="5">
    <source>
        <dbReference type="ARBA" id="ARBA00022723"/>
    </source>
</evidence>
<organism evidence="10 11">
    <name type="scientific">[Phormidium ambiguum] IAM M-71</name>
    <dbReference type="NCBI Taxonomy" id="454136"/>
    <lineage>
        <taxon>Bacteria</taxon>
        <taxon>Bacillati</taxon>
        <taxon>Cyanobacteriota</taxon>
        <taxon>Cyanophyceae</taxon>
        <taxon>Oscillatoriophycideae</taxon>
        <taxon>Aerosakkonematales</taxon>
        <taxon>Aerosakkonemataceae</taxon>
        <taxon>Floridanema</taxon>
    </lineage>
</organism>
<name>A0A1U7INX1_9CYAN</name>
<dbReference type="InterPro" id="IPR023091">
    <property type="entry name" value="MetalPrtase_cat_dom_sf_prd"/>
</dbReference>
<evidence type="ECO:0000256" key="7">
    <source>
        <dbReference type="ARBA" id="ARBA00022801"/>
    </source>
</evidence>
<evidence type="ECO:0000313" key="10">
    <source>
        <dbReference type="EMBL" id="OKH39054.1"/>
    </source>
</evidence>
<comment type="function">
    <text evidence="9">Single strand-specific metallo-endoribonuclease involved in late-stage 70S ribosome quality control and in maturation of the 3' terminus of the 16S rRNA.</text>
</comment>
<dbReference type="GO" id="GO:0004222">
    <property type="term" value="F:metalloendopeptidase activity"/>
    <property type="evidence" value="ECO:0007669"/>
    <property type="project" value="InterPro"/>
</dbReference>
<dbReference type="PANTHER" id="PTHR46986:SF1">
    <property type="entry name" value="ENDORIBONUCLEASE YBEY, CHLOROPLASTIC"/>
    <property type="match status" value="1"/>
</dbReference>
<gene>
    <name evidence="9" type="primary">ybeY</name>
    <name evidence="10" type="ORF">NIES2119_07960</name>
</gene>
<dbReference type="Pfam" id="PF02130">
    <property type="entry name" value="YbeY"/>
    <property type="match status" value="1"/>
</dbReference>
<keyword evidence="4 9" id="KW-0540">Nuclease</keyword>
<dbReference type="RefSeq" id="WP_073592916.1">
    <property type="nucleotide sequence ID" value="NZ_MRCE01000006.1"/>
</dbReference>
<dbReference type="EMBL" id="MRCE01000006">
    <property type="protein sequence ID" value="OKH39054.1"/>
    <property type="molecule type" value="Genomic_DNA"/>
</dbReference>
<evidence type="ECO:0000256" key="8">
    <source>
        <dbReference type="ARBA" id="ARBA00022833"/>
    </source>
</evidence>
<proteinExistence type="inferred from homology"/>
<dbReference type="HAMAP" id="MF_00009">
    <property type="entry name" value="Endoribonucl_YbeY"/>
    <property type="match status" value="1"/>
</dbReference>
<dbReference type="GO" id="GO:0004521">
    <property type="term" value="F:RNA endonuclease activity"/>
    <property type="evidence" value="ECO:0007669"/>
    <property type="project" value="UniProtKB-UniRule"/>
</dbReference>
<comment type="subcellular location">
    <subcellularLocation>
        <location evidence="9">Cytoplasm</location>
    </subcellularLocation>
</comment>
<keyword evidence="8 9" id="KW-0862">Zinc</keyword>
<dbReference type="STRING" id="454136.NIES2119_07960"/>
<keyword evidence="9" id="KW-0963">Cytoplasm</keyword>
<feature type="binding site" evidence="9">
    <location>
        <position position="139"/>
    </location>
    <ligand>
        <name>Zn(2+)</name>
        <dbReference type="ChEBI" id="CHEBI:29105"/>
        <note>catalytic</note>
    </ligand>
</feature>
<keyword evidence="6 9" id="KW-0255">Endonuclease</keyword>
<dbReference type="Gene3D" id="3.40.390.30">
    <property type="entry name" value="Metalloproteases ('zincins'), catalytic domain"/>
    <property type="match status" value="1"/>
</dbReference>
<dbReference type="NCBIfam" id="TIGR00043">
    <property type="entry name" value="rRNA maturation RNase YbeY"/>
    <property type="match status" value="1"/>
</dbReference>
<evidence type="ECO:0000256" key="9">
    <source>
        <dbReference type="HAMAP-Rule" id="MF_00009"/>
    </source>
</evidence>
<comment type="similarity">
    <text evidence="1 9">Belongs to the endoribonuclease YbeY family.</text>
</comment>
<dbReference type="Proteomes" id="UP000185860">
    <property type="component" value="Unassembled WGS sequence"/>
</dbReference>
<evidence type="ECO:0000313" key="11">
    <source>
        <dbReference type="Proteomes" id="UP000185860"/>
    </source>
</evidence>
<dbReference type="InterPro" id="IPR020549">
    <property type="entry name" value="YbeY_CS"/>
</dbReference>
<dbReference type="InterPro" id="IPR002036">
    <property type="entry name" value="YbeY"/>
</dbReference>
<feature type="binding site" evidence="9">
    <location>
        <position position="129"/>
    </location>
    <ligand>
        <name>Zn(2+)</name>
        <dbReference type="ChEBI" id="CHEBI:29105"/>
        <note>catalytic</note>
    </ligand>
</feature>
<accession>A0A1U7INX1</accession>
<sequence>MEVELNVQDFFSESSLNTGIDEETWQKWFYAWLETLQPNNSLAKSYEISLRLTDDAEIHSLNAQYRQQDKPTDVLAFAALEDNIPQSDEMLESLPLYLGDIVISVDTAQRQAQQQGHSLQTELAWLASHGLLHLLGWDHPDDESLRRMLHQQTSLLETIGLAI</sequence>
<dbReference type="GO" id="GO:0006364">
    <property type="term" value="P:rRNA processing"/>
    <property type="evidence" value="ECO:0007669"/>
    <property type="project" value="UniProtKB-UniRule"/>
</dbReference>
<evidence type="ECO:0000256" key="6">
    <source>
        <dbReference type="ARBA" id="ARBA00022759"/>
    </source>
</evidence>
<protein>
    <recommendedName>
        <fullName evidence="9">Endoribonuclease YbeY</fullName>
        <ecNumber evidence="9">3.1.-.-</ecNumber>
    </recommendedName>
</protein>
<dbReference type="GO" id="GO:0005737">
    <property type="term" value="C:cytoplasm"/>
    <property type="evidence" value="ECO:0007669"/>
    <property type="project" value="UniProtKB-SubCell"/>
</dbReference>
<comment type="cofactor">
    <cofactor evidence="9">
        <name>Zn(2+)</name>
        <dbReference type="ChEBI" id="CHEBI:29105"/>
    </cofactor>
    <text evidence="9">Binds 1 zinc ion.</text>
</comment>
<dbReference type="OrthoDB" id="9807740at2"/>
<comment type="caution">
    <text evidence="10">The sequence shown here is derived from an EMBL/GenBank/DDBJ whole genome shotgun (WGS) entry which is preliminary data.</text>
</comment>
<evidence type="ECO:0000256" key="1">
    <source>
        <dbReference type="ARBA" id="ARBA00010875"/>
    </source>
</evidence>
<keyword evidence="7 9" id="KW-0378">Hydrolase</keyword>
<dbReference type="EC" id="3.1.-.-" evidence="9"/>
<keyword evidence="3 9" id="KW-0698">rRNA processing</keyword>
<keyword evidence="5 9" id="KW-0479">Metal-binding</keyword>
<feature type="binding site" evidence="9">
    <location>
        <position position="133"/>
    </location>
    <ligand>
        <name>Zn(2+)</name>
        <dbReference type="ChEBI" id="CHEBI:29105"/>
        <note>catalytic</note>
    </ligand>
</feature>
<dbReference type="PANTHER" id="PTHR46986">
    <property type="entry name" value="ENDORIBONUCLEASE YBEY, CHLOROPLASTIC"/>
    <property type="match status" value="1"/>
</dbReference>
<dbReference type="GO" id="GO:0008270">
    <property type="term" value="F:zinc ion binding"/>
    <property type="evidence" value="ECO:0007669"/>
    <property type="project" value="UniProtKB-UniRule"/>
</dbReference>
<dbReference type="SUPFAM" id="SSF55486">
    <property type="entry name" value="Metalloproteases ('zincins'), catalytic domain"/>
    <property type="match status" value="1"/>
</dbReference>
<keyword evidence="2 9" id="KW-0690">Ribosome biogenesis</keyword>
<reference evidence="10 11" key="1">
    <citation type="submission" date="2016-11" db="EMBL/GenBank/DDBJ databases">
        <title>Draft Genome Sequences of Nine Cyanobacterial Strains from Diverse Habitats.</title>
        <authorList>
            <person name="Zhu T."/>
            <person name="Hou S."/>
            <person name="Lu X."/>
            <person name="Hess W.R."/>
        </authorList>
    </citation>
    <scope>NUCLEOTIDE SEQUENCE [LARGE SCALE GENOMIC DNA]</scope>
    <source>
        <strain evidence="10 11">IAM M-71</strain>
    </source>
</reference>
<evidence type="ECO:0000256" key="3">
    <source>
        <dbReference type="ARBA" id="ARBA00022552"/>
    </source>
</evidence>
<dbReference type="PROSITE" id="PS01306">
    <property type="entry name" value="UPF0054"/>
    <property type="match status" value="1"/>
</dbReference>